<name>A0AAN7SUW2_9EURO</name>
<evidence type="ECO:0000313" key="2">
    <source>
        <dbReference type="Proteomes" id="UP001309876"/>
    </source>
</evidence>
<dbReference type="AlphaFoldDB" id="A0AAN7SUW2"/>
<accession>A0AAN7SUW2</accession>
<dbReference type="EMBL" id="JAVRRJ010000010">
    <property type="protein sequence ID" value="KAK5081224.1"/>
    <property type="molecule type" value="Genomic_DNA"/>
</dbReference>
<reference evidence="1 2" key="1">
    <citation type="submission" date="2023-08" db="EMBL/GenBank/DDBJ databases">
        <title>Black Yeasts Isolated from many extreme environments.</title>
        <authorList>
            <person name="Coleine C."/>
            <person name="Stajich J.E."/>
            <person name="Selbmann L."/>
        </authorList>
    </citation>
    <scope>NUCLEOTIDE SEQUENCE [LARGE SCALE GENOMIC DNA]</scope>
    <source>
        <strain evidence="1 2">CCFEE 5910</strain>
    </source>
</reference>
<organism evidence="1 2">
    <name type="scientific">Lithohypha guttulata</name>
    <dbReference type="NCBI Taxonomy" id="1690604"/>
    <lineage>
        <taxon>Eukaryota</taxon>
        <taxon>Fungi</taxon>
        <taxon>Dikarya</taxon>
        <taxon>Ascomycota</taxon>
        <taxon>Pezizomycotina</taxon>
        <taxon>Eurotiomycetes</taxon>
        <taxon>Chaetothyriomycetidae</taxon>
        <taxon>Chaetothyriales</taxon>
        <taxon>Trichomeriaceae</taxon>
        <taxon>Lithohypha</taxon>
    </lineage>
</organism>
<protein>
    <submittedName>
        <fullName evidence="1">Uncharacterized protein</fullName>
    </submittedName>
</protein>
<comment type="caution">
    <text evidence="1">The sequence shown here is derived from an EMBL/GenBank/DDBJ whole genome shotgun (WGS) entry which is preliminary data.</text>
</comment>
<gene>
    <name evidence="1" type="ORF">LTR05_008018</name>
</gene>
<keyword evidence="2" id="KW-1185">Reference proteome</keyword>
<evidence type="ECO:0000313" key="1">
    <source>
        <dbReference type="EMBL" id="KAK5081224.1"/>
    </source>
</evidence>
<sequence length="179" mass="18864">MTTTVTFTEWLGPTTTVVHLEVWTPLLEPHPVKRTIEQAGVTTKVFTDTNTFTVDATPTTNTATWSVIQGNTVVYTDTLTLHSNDEAYVTKTVTGSTTLACYVGGNVPGCESLVTGATTFDTHPTDSSTLDTVAGTNDDHAEGAQNATDAGNGLHQNGANDVIAGFGLIVACLTIMVWL</sequence>
<proteinExistence type="predicted"/>
<dbReference type="Proteomes" id="UP001309876">
    <property type="component" value="Unassembled WGS sequence"/>
</dbReference>